<dbReference type="InterPro" id="IPR036047">
    <property type="entry name" value="F-box-like_dom_sf"/>
</dbReference>
<dbReference type="SUPFAM" id="SSF90229">
    <property type="entry name" value="CCCH zinc finger"/>
    <property type="match status" value="1"/>
</dbReference>
<dbReference type="SMART" id="SM00356">
    <property type="entry name" value="ZnF_C3H1"/>
    <property type="match status" value="1"/>
</dbReference>
<feature type="zinc finger region" description="C3H1-type" evidence="4">
    <location>
        <begin position="84"/>
        <end position="111"/>
    </location>
</feature>
<keyword evidence="3 4" id="KW-0862">Zinc</keyword>
<evidence type="ECO:0000256" key="4">
    <source>
        <dbReference type="PROSITE-ProRule" id="PRU00723"/>
    </source>
</evidence>
<dbReference type="GO" id="GO:0008270">
    <property type="term" value="F:zinc ion binding"/>
    <property type="evidence" value="ECO:0007669"/>
    <property type="project" value="UniProtKB-KW"/>
</dbReference>
<dbReference type="AlphaFoldDB" id="A0A7S3WI71"/>
<evidence type="ECO:0000256" key="5">
    <source>
        <dbReference type="SAM" id="MobiDB-lite"/>
    </source>
</evidence>
<dbReference type="InterPro" id="IPR000571">
    <property type="entry name" value="Znf_CCCH"/>
</dbReference>
<reference evidence="7" key="1">
    <citation type="submission" date="2021-01" db="EMBL/GenBank/DDBJ databases">
        <authorList>
            <person name="Corre E."/>
            <person name="Pelletier E."/>
            <person name="Niang G."/>
            <person name="Scheremetjew M."/>
            <person name="Finn R."/>
            <person name="Kale V."/>
            <person name="Holt S."/>
            <person name="Cochrane G."/>
            <person name="Meng A."/>
            <person name="Brown T."/>
            <person name="Cohen L."/>
        </authorList>
    </citation>
    <scope>NUCLEOTIDE SEQUENCE</scope>
    <source>
        <strain evidence="7">379</strain>
    </source>
</reference>
<gene>
    <name evidence="7" type="ORF">EHUX00137_LOCUS23461</name>
</gene>
<protein>
    <recommendedName>
        <fullName evidence="6">C3H1-type domain-containing protein</fullName>
    </recommendedName>
</protein>
<evidence type="ECO:0000259" key="6">
    <source>
        <dbReference type="PROSITE" id="PS50103"/>
    </source>
</evidence>
<proteinExistence type="predicted"/>
<evidence type="ECO:0000256" key="3">
    <source>
        <dbReference type="ARBA" id="ARBA00022833"/>
    </source>
</evidence>
<sequence>MAWRQEHGKPGHAAPLDGEKDLSWKPGGGGQAAKERAKEMRKYAEQRALQKESEREARRSEKAAAERQLKEIKAAVTSLDISAEDVRPICRFFELGKCNKGAKCKFRHEAAAAAPEGGADAPAPAFDVVAEMPADAWLQVLSRLGVGGACSLAAVCSSLAAIVGTPGVWEEKRANVFGGGAEERGGEERGGEGGEAAARRECCVSEASLHGWARASLEPPSELPLGELTSAAIAGSLGLSTHRGKMVRLWEAKSGRRLGAMALKEQPFGCDVGVVGVRKGACDVAGCRTVAAVGDVDGRLYLLDLEEPLESRTQRGPFSPRGGGLAAAVTGRLGSVTCDEH</sequence>
<dbReference type="InterPro" id="IPR036855">
    <property type="entry name" value="Znf_CCCH_sf"/>
</dbReference>
<dbReference type="PROSITE" id="PS50103">
    <property type="entry name" value="ZF_C3H1"/>
    <property type="match status" value="1"/>
</dbReference>
<dbReference type="SUPFAM" id="SSF81383">
    <property type="entry name" value="F-box domain"/>
    <property type="match status" value="1"/>
</dbReference>
<dbReference type="Gene3D" id="4.10.1000.10">
    <property type="entry name" value="Zinc finger, CCCH-type"/>
    <property type="match status" value="1"/>
</dbReference>
<organism evidence="7">
    <name type="scientific">Emiliania huxleyi</name>
    <name type="common">Coccolithophore</name>
    <name type="synonym">Pontosphaera huxleyi</name>
    <dbReference type="NCBI Taxonomy" id="2903"/>
    <lineage>
        <taxon>Eukaryota</taxon>
        <taxon>Haptista</taxon>
        <taxon>Haptophyta</taxon>
        <taxon>Prymnesiophyceae</taxon>
        <taxon>Isochrysidales</taxon>
        <taxon>Noelaerhabdaceae</taxon>
        <taxon>Emiliania</taxon>
    </lineage>
</organism>
<evidence type="ECO:0000256" key="2">
    <source>
        <dbReference type="ARBA" id="ARBA00022771"/>
    </source>
</evidence>
<feature type="region of interest" description="Disordered" evidence="5">
    <location>
        <begin position="1"/>
        <end position="64"/>
    </location>
</feature>
<dbReference type="EMBL" id="HBIR01030288">
    <property type="protein sequence ID" value="CAE0559254.1"/>
    <property type="molecule type" value="Transcribed_RNA"/>
</dbReference>
<evidence type="ECO:0000313" key="7">
    <source>
        <dbReference type="EMBL" id="CAE0559254.1"/>
    </source>
</evidence>
<feature type="compositionally biased region" description="Basic and acidic residues" evidence="5">
    <location>
        <begin position="33"/>
        <end position="64"/>
    </location>
</feature>
<evidence type="ECO:0000256" key="1">
    <source>
        <dbReference type="ARBA" id="ARBA00022723"/>
    </source>
</evidence>
<feature type="domain" description="C3H1-type" evidence="6">
    <location>
        <begin position="84"/>
        <end position="111"/>
    </location>
</feature>
<accession>A0A7S3WI71</accession>
<name>A0A7S3WI71_EMIHU</name>
<keyword evidence="2 4" id="KW-0863">Zinc-finger</keyword>
<keyword evidence="1 4" id="KW-0479">Metal-binding</keyword>